<keyword evidence="2" id="KW-1185">Reference proteome</keyword>
<evidence type="ECO:0000313" key="1">
    <source>
        <dbReference type="EMBL" id="KAJ7739527.1"/>
    </source>
</evidence>
<dbReference type="Proteomes" id="UP001215598">
    <property type="component" value="Unassembled WGS sequence"/>
</dbReference>
<organism evidence="1 2">
    <name type="scientific">Mycena metata</name>
    <dbReference type="NCBI Taxonomy" id="1033252"/>
    <lineage>
        <taxon>Eukaryota</taxon>
        <taxon>Fungi</taxon>
        <taxon>Dikarya</taxon>
        <taxon>Basidiomycota</taxon>
        <taxon>Agaricomycotina</taxon>
        <taxon>Agaricomycetes</taxon>
        <taxon>Agaricomycetidae</taxon>
        <taxon>Agaricales</taxon>
        <taxon>Marasmiineae</taxon>
        <taxon>Mycenaceae</taxon>
        <taxon>Mycena</taxon>
    </lineage>
</organism>
<name>A0AAD7IBP6_9AGAR</name>
<dbReference type="EMBL" id="JARKIB010000106">
    <property type="protein sequence ID" value="KAJ7739527.1"/>
    <property type="molecule type" value="Genomic_DNA"/>
</dbReference>
<accession>A0AAD7IBP6</accession>
<sequence>MKGYPPVARDGLWYSRLRKRQPVKAKPVHAAISYGPKRCEDFAAVVRGDLQCVLCRTPRARKQCAYEPTPRLREACSGWYVFAPGSALYIHSFFRPSWGVLKMAYKCVIVNRSRVEPLSLKPSHSSYPWHVVVGSGRTSLLKMVMSFIYVLVETTFKTHQYAAYSEWHIIQAIKEYHDKWPVGINVVDRHRSRFISRYIFDNAQVIRSPTQVASRLRRLRVKGIDINHPTSAKNIIFERHTITRTGATVIGYVHTEGEIFEAAGRAGGEQSAPVSL</sequence>
<comment type="caution">
    <text evidence="1">The sequence shown here is derived from an EMBL/GenBank/DDBJ whole genome shotgun (WGS) entry which is preliminary data.</text>
</comment>
<reference evidence="1" key="1">
    <citation type="submission" date="2023-03" db="EMBL/GenBank/DDBJ databases">
        <title>Massive genome expansion in bonnet fungi (Mycena s.s.) driven by repeated elements and novel gene families across ecological guilds.</title>
        <authorList>
            <consortium name="Lawrence Berkeley National Laboratory"/>
            <person name="Harder C.B."/>
            <person name="Miyauchi S."/>
            <person name="Viragh M."/>
            <person name="Kuo A."/>
            <person name="Thoen E."/>
            <person name="Andreopoulos B."/>
            <person name="Lu D."/>
            <person name="Skrede I."/>
            <person name="Drula E."/>
            <person name="Henrissat B."/>
            <person name="Morin E."/>
            <person name="Kohler A."/>
            <person name="Barry K."/>
            <person name="LaButti K."/>
            <person name="Morin E."/>
            <person name="Salamov A."/>
            <person name="Lipzen A."/>
            <person name="Mereny Z."/>
            <person name="Hegedus B."/>
            <person name="Baldrian P."/>
            <person name="Stursova M."/>
            <person name="Weitz H."/>
            <person name="Taylor A."/>
            <person name="Grigoriev I.V."/>
            <person name="Nagy L.G."/>
            <person name="Martin F."/>
            <person name="Kauserud H."/>
        </authorList>
    </citation>
    <scope>NUCLEOTIDE SEQUENCE</scope>
    <source>
        <strain evidence="1">CBHHK182m</strain>
    </source>
</reference>
<gene>
    <name evidence="1" type="ORF">B0H16DRAFT_1465184</name>
</gene>
<evidence type="ECO:0000313" key="2">
    <source>
        <dbReference type="Proteomes" id="UP001215598"/>
    </source>
</evidence>
<dbReference type="AlphaFoldDB" id="A0AAD7IBP6"/>
<proteinExistence type="predicted"/>
<protein>
    <submittedName>
        <fullName evidence="1">Uncharacterized protein</fullName>
    </submittedName>
</protein>